<dbReference type="Proteomes" id="UP000056252">
    <property type="component" value="Chromosome"/>
</dbReference>
<proteinExistence type="predicted"/>
<organism evidence="1 2">
    <name type="scientific">Hoylesella enoeca</name>
    <dbReference type="NCBI Taxonomy" id="76123"/>
    <lineage>
        <taxon>Bacteria</taxon>
        <taxon>Pseudomonadati</taxon>
        <taxon>Bacteroidota</taxon>
        <taxon>Bacteroidia</taxon>
        <taxon>Bacteroidales</taxon>
        <taxon>Prevotellaceae</taxon>
        <taxon>Hoylesella</taxon>
    </lineage>
</organism>
<dbReference type="KEGG" id="peo:AS203_08545"/>
<dbReference type="EMBL" id="CP013195">
    <property type="protein sequence ID" value="ALO49130.1"/>
    <property type="molecule type" value="Genomic_DNA"/>
</dbReference>
<gene>
    <name evidence="1" type="ORF">AS203_08545</name>
</gene>
<dbReference type="AlphaFoldDB" id="A0A0S2KLE8"/>
<evidence type="ECO:0000313" key="2">
    <source>
        <dbReference type="Proteomes" id="UP000056252"/>
    </source>
</evidence>
<keyword evidence="2" id="KW-1185">Reference proteome</keyword>
<accession>A0A0S2KLE8</accession>
<protein>
    <submittedName>
        <fullName evidence="1">Uncharacterized protein</fullName>
    </submittedName>
</protein>
<name>A0A0S2KLE8_9BACT</name>
<reference evidence="2" key="1">
    <citation type="submission" date="2015-11" db="EMBL/GenBank/DDBJ databases">
        <authorList>
            <person name="Holder M.E."/>
            <person name="Ajami N.J."/>
            <person name="Petrosino J.F."/>
        </authorList>
    </citation>
    <scope>NUCLEOTIDE SEQUENCE [LARGE SCALE GENOMIC DNA]</scope>
    <source>
        <strain evidence="2">F0113</strain>
    </source>
</reference>
<sequence>MGMLLPLFAACSSDDNLDKDSAKVDVTTRMEFPVTFADYNQDTEVGNTRAGANPSDTLNRKIVDMGNGIIADVTLRKDRENLSGRPTDDATTRTLPGSNSYTMLAYQGGVLKGEITGVISGNSFTPNAGGAQDISLEPGNYDFVLYPTPYFTRSGNTLTLNSPNNNAMLGRTNYTVTATPHKQQVPFEMKHAVARVKLNYITYIKTQQQTHSGFSLSAVNPAEAPNTATYDVATDTWSYSGSGGDLGFGGDAYVNPWLETGSYGSYKYQSSGYSYVIPGANVTNVKASFMNMKIYGEELNGKTITLALNPALATVANGSYIVNITFRYNFLYLMSDGTTGLWTETTHAGGTKTPIAVVVSRSRRLAVALQNVDGGAGFYWRDGSIMYQSNSTVAYASLGMPGNPTDYDGYKWTWEASGSADGTTIKGNEQTKYPAFYAAGHYTPTLPAGVTLSGSIVGKKWHLPSISEVETAFRGLKSIPPSQNFNPIMYNYPLTISPTTYYYNMMPFAFEQVGGATLSDTVTSTEITGASSADSDGPAIVLENNRFNLGRSGKVRPFIIY</sequence>
<evidence type="ECO:0000313" key="1">
    <source>
        <dbReference type="EMBL" id="ALO49130.1"/>
    </source>
</evidence>